<feature type="domain" description="ABC transmembrane type-1" evidence="7">
    <location>
        <begin position="59"/>
        <end position="416"/>
    </location>
</feature>
<feature type="transmembrane region" description="Helical" evidence="6">
    <location>
        <begin position="209"/>
        <end position="238"/>
    </location>
</feature>
<evidence type="ECO:0000256" key="5">
    <source>
        <dbReference type="SAM" id="MobiDB-lite"/>
    </source>
</evidence>
<proteinExistence type="predicted"/>
<dbReference type="Proteomes" id="UP000023152">
    <property type="component" value="Unassembled WGS sequence"/>
</dbReference>
<dbReference type="InterPro" id="IPR011527">
    <property type="entry name" value="ABC1_TM_dom"/>
</dbReference>
<dbReference type="GO" id="GO:0090374">
    <property type="term" value="P:oligopeptide export from mitochondrion"/>
    <property type="evidence" value="ECO:0007669"/>
    <property type="project" value="TreeGrafter"/>
</dbReference>
<evidence type="ECO:0000313" key="9">
    <source>
        <dbReference type="Proteomes" id="UP000023152"/>
    </source>
</evidence>
<name>X6MXS8_RETFI</name>
<feature type="region of interest" description="Disordered" evidence="5">
    <location>
        <begin position="19"/>
        <end position="38"/>
    </location>
</feature>
<dbReference type="GO" id="GO:0005743">
    <property type="term" value="C:mitochondrial inner membrane"/>
    <property type="evidence" value="ECO:0007669"/>
    <property type="project" value="TreeGrafter"/>
</dbReference>
<feature type="transmembrane region" description="Helical" evidence="6">
    <location>
        <begin position="363"/>
        <end position="382"/>
    </location>
</feature>
<dbReference type="Pfam" id="PF00664">
    <property type="entry name" value="ABC_membrane"/>
    <property type="match status" value="1"/>
</dbReference>
<dbReference type="Gene3D" id="1.20.1560.10">
    <property type="entry name" value="ABC transporter type 1, transmembrane domain"/>
    <property type="match status" value="1"/>
</dbReference>
<feature type="non-terminal residue" evidence="8">
    <location>
        <position position="416"/>
    </location>
</feature>
<dbReference type="PANTHER" id="PTHR43394:SF1">
    <property type="entry name" value="ATP-BINDING CASSETTE SUB-FAMILY B MEMBER 10, MITOCHONDRIAL"/>
    <property type="match status" value="1"/>
</dbReference>
<dbReference type="AlphaFoldDB" id="X6MXS8"/>
<evidence type="ECO:0000256" key="1">
    <source>
        <dbReference type="ARBA" id="ARBA00004141"/>
    </source>
</evidence>
<feature type="transmembrane region" description="Helical" evidence="6">
    <location>
        <begin position="122"/>
        <end position="143"/>
    </location>
</feature>
<dbReference type="OrthoDB" id="6500128at2759"/>
<keyword evidence="3 6" id="KW-1133">Transmembrane helix</keyword>
<organism evidence="8 9">
    <name type="scientific">Reticulomyxa filosa</name>
    <dbReference type="NCBI Taxonomy" id="46433"/>
    <lineage>
        <taxon>Eukaryota</taxon>
        <taxon>Sar</taxon>
        <taxon>Rhizaria</taxon>
        <taxon>Retaria</taxon>
        <taxon>Foraminifera</taxon>
        <taxon>Monothalamids</taxon>
        <taxon>Reticulomyxidae</taxon>
        <taxon>Reticulomyxa</taxon>
    </lineage>
</organism>
<comment type="caution">
    <text evidence="8">The sequence shown here is derived from an EMBL/GenBank/DDBJ whole genome shotgun (WGS) entry which is preliminary data.</text>
</comment>
<comment type="subcellular location">
    <subcellularLocation>
        <location evidence="1">Membrane</location>
        <topology evidence="1">Multi-pass membrane protein</topology>
    </subcellularLocation>
</comment>
<keyword evidence="4 6" id="KW-0472">Membrane</keyword>
<sequence length="416" mass="48615">MVTLKIKAEWKWRVKKVEKRRYYQKPSKKEEEEEEKAKKKKRMEHVKLMIEREKWTLTWSVTSQIISVLAQLLLPLLTGEIIDICSRAQSDDKSVKARQDNILVEIGCDIMPYFNCNRPLDLARSVVIMFVLVTLFVSIVTLFNSTVKRYASQNMLRYLRGELFESLILLDIATFDETGSNALMSRLSSDVQSVGDVLSMDVVNRIGDVFLLIGCFIFVAFLDWRLTVALLTTFPFIAYSSKKFARIFKEKSKKTQDELAHAAQVCFIHLLFFSFMRDRDRDCWYHIIYTYTYIYVYVCMKFFFFFCMQNGQIAGEALGNIRTVRSFSREDYHVMQYTEKLEETTQIGYHMAWSRGYFRAVETFLDGLGIAIMLFLGSTLVIHNQLSVGNFTTFILYSMKINNNFIQMLDLFSSVL</sequence>
<accession>X6MXS8</accession>
<dbReference type="InterPro" id="IPR036640">
    <property type="entry name" value="ABC1_TM_sf"/>
</dbReference>
<dbReference type="GO" id="GO:0005524">
    <property type="term" value="F:ATP binding"/>
    <property type="evidence" value="ECO:0007669"/>
    <property type="project" value="InterPro"/>
</dbReference>
<evidence type="ECO:0000256" key="2">
    <source>
        <dbReference type="ARBA" id="ARBA00022692"/>
    </source>
</evidence>
<dbReference type="InterPro" id="IPR039421">
    <property type="entry name" value="Type_1_exporter"/>
</dbReference>
<dbReference type="EMBL" id="ASPP01014950">
    <property type="protein sequence ID" value="ETO18411.1"/>
    <property type="molecule type" value="Genomic_DNA"/>
</dbReference>
<protein>
    <submittedName>
        <fullName evidence="8">Abc transporter</fullName>
    </submittedName>
</protein>
<gene>
    <name evidence="8" type="ORF">RFI_18854</name>
</gene>
<evidence type="ECO:0000256" key="6">
    <source>
        <dbReference type="SAM" id="Phobius"/>
    </source>
</evidence>
<feature type="transmembrane region" description="Helical" evidence="6">
    <location>
        <begin position="288"/>
        <end position="308"/>
    </location>
</feature>
<evidence type="ECO:0000259" key="7">
    <source>
        <dbReference type="PROSITE" id="PS50929"/>
    </source>
</evidence>
<evidence type="ECO:0000313" key="8">
    <source>
        <dbReference type="EMBL" id="ETO18411.1"/>
    </source>
</evidence>
<reference evidence="8 9" key="1">
    <citation type="journal article" date="2013" name="Curr. Biol.">
        <title>The Genome of the Foraminiferan Reticulomyxa filosa.</title>
        <authorList>
            <person name="Glockner G."/>
            <person name="Hulsmann N."/>
            <person name="Schleicher M."/>
            <person name="Noegel A.A."/>
            <person name="Eichinger L."/>
            <person name="Gallinger C."/>
            <person name="Pawlowski J."/>
            <person name="Sierra R."/>
            <person name="Euteneuer U."/>
            <person name="Pillet L."/>
            <person name="Moustafa A."/>
            <person name="Platzer M."/>
            <person name="Groth M."/>
            <person name="Szafranski K."/>
            <person name="Schliwa M."/>
        </authorList>
    </citation>
    <scope>NUCLEOTIDE SEQUENCE [LARGE SCALE GENOMIC DNA]</scope>
</reference>
<dbReference type="PANTHER" id="PTHR43394">
    <property type="entry name" value="ATP-DEPENDENT PERMEASE MDL1, MITOCHONDRIAL"/>
    <property type="match status" value="1"/>
</dbReference>
<evidence type="ECO:0000256" key="3">
    <source>
        <dbReference type="ARBA" id="ARBA00022989"/>
    </source>
</evidence>
<evidence type="ECO:0000256" key="4">
    <source>
        <dbReference type="ARBA" id="ARBA00023136"/>
    </source>
</evidence>
<keyword evidence="9" id="KW-1185">Reference proteome</keyword>
<dbReference type="GO" id="GO:0015421">
    <property type="term" value="F:ABC-type oligopeptide transporter activity"/>
    <property type="evidence" value="ECO:0007669"/>
    <property type="project" value="TreeGrafter"/>
</dbReference>
<dbReference type="PROSITE" id="PS50929">
    <property type="entry name" value="ABC_TM1F"/>
    <property type="match status" value="1"/>
</dbReference>
<dbReference type="SUPFAM" id="SSF90123">
    <property type="entry name" value="ABC transporter transmembrane region"/>
    <property type="match status" value="1"/>
</dbReference>
<keyword evidence="2 6" id="KW-0812">Transmembrane</keyword>